<proteinExistence type="predicted"/>
<dbReference type="InterPro" id="IPR011009">
    <property type="entry name" value="Kinase-like_dom_sf"/>
</dbReference>
<dbReference type="EMBL" id="NMUQ01000002">
    <property type="protein sequence ID" value="OXM14008.1"/>
    <property type="molecule type" value="Genomic_DNA"/>
</dbReference>
<dbReference type="RefSeq" id="WP_089524831.1">
    <property type="nucleotide sequence ID" value="NZ_NMUQ01000002.1"/>
</dbReference>
<dbReference type="InterPro" id="IPR020635">
    <property type="entry name" value="Tyr_kinase_cat_dom"/>
</dbReference>
<keyword evidence="2" id="KW-0808">Transferase</keyword>
<dbReference type="OrthoDB" id="9788659at2"/>
<reference evidence="2 3" key="1">
    <citation type="submission" date="2017-07" db="EMBL/GenBank/DDBJ databases">
        <title>Paenibacillus herberti R33 genome sequencing and assembly.</title>
        <authorList>
            <person name="Su W."/>
        </authorList>
    </citation>
    <scope>NUCLEOTIDE SEQUENCE [LARGE SCALE GENOMIC DNA]</scope>
    <source>
        <strain evidence="2 3">R33</strain>
    </source>
</reference>
<dbReference type="SMART" id="SM00219">
    <property type="entry name" value="TyrKc"/>
    <property type="match status" value="1"/>
</dbReference>
<dbReference type="Pfam" id="PF00069">
    <property type="entry name" value="Pkinase"/>
    <property type="match status" value="1"/>
</dbReference>
<dbReference type="GO" id="GO:0004674">
    <property type="term" value="F:protein serine/threonine kinase activity"/>
    <property type="evidence" value="ECO:0007669"/>
    <property type="project" value="UniProtKB-KW"/>
</dbReference>
<name>A0A229NVW3_9BACL</name>
<dbReference type="GO" id="GO:0004713">
    <property type="term" value="F:protein tyrosine kinase activity"/>
    <property type="evidence" value="ECO:0007669"/>
    <property type="project" value="InterPro"/>
</dbReference>
<dbReference type="PROSITE" id="PS50011">
    <property type="entry name" value="PROTEIN_KINASE_DOM"/>
    <property type="match status" value="1"/>
</dbReference>
<evidence type="ECO:0000259" key="1">
    <source>
        <dbReference type="PROSITE" id="PS50011"/>
    </source>
</evidence>
<keyword evidence="2" id="KW-0418">Kinase</keyword>
<keyword evidence="3" id="KW-1185">Reference proteome</keyword>
<evidence type="ECO:0000313" key="3">
    <source>
        <dbReference type="Proteomes" id="UP000215145"/>
    </source>
</evidence>
<organism evidence="2 3">
    <name type="scientific">Paenibacillus herberti</name>
    <dbReference type="NCBI Taxonomy" id="1619309"/>
    <lineage>
        <taxon>Bacteria</taxon>
        <taxon>Bacillati</taxon>
        <taxon>Bacillota</taxon>
        <taxon>Bacilli</taxon>
        <taxon>Bacillales</taxon>
        <taxon>Paenibacillaceae</taxon>
        <taxon>Paenibacillus</taxon>
    </lineage>
</organism>
<gene>
    <name evidence="2" type="ORF">CGZ75_13480</name>
</gene>
<feature type="domain" description="Protein kinase" evidence="1">
    <location>
        <begin position="31"/>
        <end position="291"/>
    </location>
</feature>
<dbReference type="GO" id="GO:0005524">
    <property type="term" value="F:ATP binding"/>
    <property type="evidence" value="ECO:0007669"/>
    <property type="project" value="InterPro"/>
</dbReference>
<protein>
    <submittedName>
        <fullName evidence="2">Serine/threonine protein kinase</fullName>
    </submittedName>
</protein>
<sequence>MWTVVATKCKEMINNWRDFPLASGSVWMGRYRIEHFIGRGSYGQAYACIDMTTGNQVLLKRSMPSKKEIGILLLERESRILQKLNHPQIPKWLRYEKQGRHEALVMELIDGENLEHRLIEQNQVYSLKQALDVLKELLQPLAYLHGAGFVHRDVRIPNVLDKEGRLYLIDYGLSCRIGEQLPEELRLALKEADPLEASSGSESSWSVAKRRMRRPEAGSDLYGLGHFFLFMMYAGYEYREGQEELSWEEELELPQNVNRFVSRLLQKTGPAWTSAEHCSQELEQLMASLPD</sequence>
<dbReference type="InterPro" id="IPR000719">
    <property type="entry name" value="Prot_kinase_dom"/>
</dbReference>
<comment type="caution">
    <text evidence="2">The sequence shown here is derived from an EMBL/GenBank/DDBJ whole genome shotgun (WGS) entry which is preliminary data.</text>
</comment>
<dbReference type="PANTHER" id="PTHR24347">
    <property type="entry name" value="SERINE/THREONINE-PROTEIN KINASE"/>
    <property type="match status" value="1"/>
</dbReference>
<evidence type="ECO:0000313" key="2">
    <source>
        <dbReference type="EMBL" id="OXM14008.1"/>
    </source>
</evidence>
<dbReference type="Gene3D" id="1.10.510.10">
    <property type="entry name" value="Transferase(Phosphotransferase) domain 1"/>
    <property type="match status" value="1"/>
</dbReference>
<dbReference type="AlphaFoldDB" id="A0A229NVW3"/>
<accession>A0A229NVW3</accession>
<dbReference type="Proteomes" id="UP000215145">
    <property type="component" value="Unassembled WGS sequence"/>
</dbReference>
<keyword evidence="2" id="KW-0723">Serine/threonine-protein kinase</keyword>
<dbReference type="Gene3D" id="3.30.200.20">
    <property type="entry name" value="Phosphorylase Kinase, domain 1"/>
    <property type="match status" value="1"/>
</dbReference>
<dbReference type="SUPFAM" id="SSF56112">
    <property type="entry name" value="Protein kinase-like (PK-like)"/>
    <property type="match status" value="1"/>
</dbReference>